<name>A0A4Y2FCJ8_ARAVE</name>
<gene>
    <name evidence="1" type="ORF">AVEN_254303_1</name>
</gene>
<dbReference type="Proteomes" id="UP000499080">
    <property type="component" value="Unassembled WGS sequence"/>
</dbReference>
<proteinExistence type="predicted"/>
<sequence length="93" mass="10299">MSLYHKCSTPSTLVTARQCFHSSSVAQGTDVVEFLEHGATVSAKNYRETLTELRKEIKLKRPGKLSRGVILLHDDAIPTQPMQKINVCKSGKS</sequence>
<comment type="caution">
    <text evidence="1">The sequence shown here is derived from an EMBL/GenBank/DDBJ whole genome shotgun (WGS) entry which is preliminary data.</text>
</comment>
<dbReference type="InterPro" id="IPR036397">
    <property type="entry name" value="RNaseH_sf"/>
</dbReference>
<dbReference type="EMBL" id="BGPR01000867">
    <property type="protein sequence ID" value="GBM38398.1"/>
    <property type="molecule type" value="Genomic_DNA"/>
</dbReference>
<dbReference type="OrthoDB" id="6431382at2759"/>
<reference evidence="1 2" key="1">
    <citation type="journal article" date="2019" name="Sci. Rep.">
        <title>Orb-weaving spider Araneus ventricosus genome elucidates the spidroin gene catalogue.</title>
        <authorList>
            <person name="Kono N."/>
            <person name="Nakamura H."/>
            <person name="Ohtoshi R."/>
            <person name="Moran D.A.P."/>
            <person name="Shinohara A."/>
            <person name="Yoshida Y."/>
            <person name="Fujiwara M."/>
            <person name="Mori M."/>
            <person name="Tomita M."/>
            <person name="Arakawa K."/>
        </authorList>
    </citation>
    <scope>NUCLEOTIDE SEQUENCE [LARGE SCALE GENOMIC DNA]</scope>
</reference>
<keyword evidence="2" id="KW-1185">Reference proteome</keyword>
<dbReference type="Gene3D" id="3.30.420.10">
    <property type="entry name" value="Ribonuclease H-like superfamily/Ribonuclease H"/>
    <property type="match status" value="1"/>
</dbReference>
<evidence type="ECO:0000313" key="1">
    <source>
        <dbReference type="EMBL" id="GBM38398.1"/>
    </source>
</evidence>
<dbReference type="AlphaFoldDB" id="A0A4Y2FCJ8"/>
<dbReference type="GO" id="GO:0003676">
    <property type="term" value="F:nucleic acid binding"/>
    <property type="evidence" value="ECO:0007669"/>
    <property type="project" value="InterPro"/>
</dbReference>
<evidence type="ECO:0000313" key="2">
    <source>
        <dbReference type="Proteomes" id="UP000499080"/>
    </source>
</evidence>
<accession>A0A4Y2FCJ8</accession>
<protein>
    <submittedName>
        <fullName evidence="1">Uncharacterized protein</fullName>
    </submittedName>
</protein>
<organism evidence="1 2">
    <name type="scientific">Araneus ventricosus</name>
    <name type="common">Orbweaver spider</name>
    <name type="synonym">Epeira ventricosa</name>
    <dbReference type="NCBI Taxonomy" id="182803"/>
    <lineage>
        <taxon>Eukaryota</taxon>
        <taxon>Metazoa</taxon>
        <taxon>Ecdysozoa</taxon>
        <taxon>Arthropoda</taxon>
        <taxon>Chelicerata</taxon>
        <taxon>Arachnida</taxon>
        <taxon>Araneae</taxon>
        <taxon>Araneomorphae</taxon>
        <taxon>Entelegynae</taxon>
        <taxon>Araneoidea</taxon>
        <taxon>Araneidae</taxon>
        <taxon>Araneus</taxon>
    </lineage>
</organism>